<dbReference type="RefSeq" id="XP_064705984.1">
    <property type="nucleotide sequence ID" value="XM_064846374.1"/>
</dbReference>
<dbReference type="Proteomes" id="UP001358417">
    <property type="component" value="Unassembled WGS sequence"/>
</dbReference>
<feature type="transmembrane region" description="Helical" evidence="7">
    <location>
        <begin position="64"/>
        <end position="86"/>
    </location>
</feature>
<feature type="transmembrane region" description="Helical" evidence="7">
    <location>
        <begin position="314"/>
        <end position="333"/>
    </location>
</feature>
<dbReference type="EMBL" id="JAVRRD010000014">
    <property type="protein sequence ID" value="KAK5051970.1"/>
    <property type="molecule type" value="Genomic_DNA"/>
</dbReference>
<organism evidence="9 10">
    <name type="scientific">Exophiala bonariae</name>
    <dbReference type="NCBI Taxonomy" id="1690606"/>
    <lineage>
        <taxon>Eukaryota</taxon>
        <taxon>Fungi</taxon>
        <taxon>Dikarya</taxon>
        <taxon>Ascomycota</taxon>
        <taxon>Pezizomycotina</taxon>
        <taxon>Eurotiomycetes</taxon>
        <taxon>Chaetothyriomycetidae</taxon>
        <taxon>Chaetothyriales</taxon>
        <taxon>Herpotrichiellaceae</taxon>
        <taxon>Exophiala</taxon>
    </lineage>
</organism>
<feature type="transmembrane region" description="Helical" evidence="7">
    <location>
        <begin position="159"/>
        <end position="180"/>
    </location>
</feature>
<reference evidence="9 10" key="1">
    <citation type="submission" date="2023-08" db="EMBL/GenBank/DDBJ databases">
        <title>Black Yeasts Isolated from many extreme environments.</title>
        <authorList>
            <person name="Coleine C."/>
            <person name="Stajich J.E."/>
            <person name="Selbmann L."/>
        </authorList>
    </citation>
    <scope>NUCLEOTIDE SEQUENCE [LARGE SCALE GENOMIC DNA]</scope>
    <source>
        <strain evidence="9 10">CCFEE 5792</strain>
    </source>
</reference>
<dbReference type="AlphaFoldDB" id="A0AAV9N8V2"/>
<sequence length="584" mass="64508">MPLPFNNMFFRNARPRDAQDNFPSRQLFVLALCRICEPIAFMSIFPYAYRMIESFNLTQDETQISIYAGMLITAFAFAEFSTGMIWGRISDRFGRKPVLVMGLVGTALSMICFGFATSLTGAIVARALGGLLNGNVGVLQTTVAELVTKKEHQPRAYSIMPFVWGLGSIIGPAMGGALAQPCESYPSLFPRGSLFDTYPFLLPNLVCVIILIFGIINGVLFLEETHLEKKNRRDWGLELGKILIKRVTGRKTTNIDKYELAFGDETDSLTEDDPPPGYRSTEGSPRLRSTTTVEMHADIESFAEKENRGMAKTFNRHVILIIVGYAILAYHSVSFDALMPTFLSEERVPASEAVLPFKFSGGFAKSTKAIGFMMAVQAAYSMFAQLWLFPMIVRRIGTLRAFRAVMTIWPVLYFFVPYLVLLPEKFQTAGIYTCLVIKITFQVIAFPSNAILLANAAHSKNVLGTINGVAASTACLARALGPIATGSIHSAGLKLGYNGLAWWAGGIVCAIGALESYWMEDTDGRLDRNLEEEEQNTCEPLLHAAAVEPVDESPLSTRPDNLTLMDELDLTKPEKHEINFGEKD</sequence>
<name>A0AAV9N8V2_9EURO</name>
<gene>
    <name evidence="9" type="ORF">LTR84_002774</name>
</gene>
<keyword evidence="3 7" id="KW-0812">Transmembrane</keyword>
<dbReference type="CDD" id="cd17330">
    <property type="entry name" value="MFS_SLC46_TetA_like"/>
    <property type="match status" value="1"/>
</dbReference>
<proteinExistence type="predicted"/>
<feature type="transmembrane region" description="Helical" evidence="7">
    <location>
        <begin position="461"/>
        <end position="480"/>
    </location>
</feature>
<dbReference type="InterPro" id="IPR036259">
    <property type="entry name" value="MFS_trans_sf"/>
</dbReference>
<feature type="transmembrane region" description="Helical" evidence="7">
    <location>
        <begin position="200"/>
        <end position="222"/>
    </location>
</feature>
<feature type="region of interest" description="Disordered" evidence="6">
    <location>
        <begin position="266"/>
        <end position="290"/>
    </location>
</feature>
<feature type="transmembrane region" description="Helical" evidence="7">
    <location>
        <begin position="369"/>
        <end position="389"/>
    </location>
</feature>
<feature type="transmembrane region" description="Helical" evidence="7">
    <location>
        <begin position="429"/>
        <end position="454"/>
    </location>
</feature>
<keyword evidence="2" id="KW-0813">Transport</keyword>
<feature type="domain" description="Major facilitator superfamily (MFS) profile" evidence="8">
    <location>
        <begin position="26"/>
        <end position="524"/>
    </location>
</feature>
<protein>
    <recommendedName>
        <fullName evidence="8">Major facilitator superfamily (MFS) profile domain-containing protein</fullName>
    </recommendedName>
</protein>
<evidence type="ECO:0000256" key="7">
    <source>
        <dbReference type="SAM" id="Phobius"/>
    </source>
</evidence>
<dbReference type="PANTHER" id="PTHR23504:SF15">
    <property type="entry name" value="MAJOR FACILITATOR SUPERFAMILY (MFS) PROFILE DOMAIN-CONTAINING PROTEIN"/>
    <property type="match status" value="1"/>
</dbReference>
<feature type="transmembrane region" description="Helical" evidence="7">
    <location>
        <begin position="500"/>
        <end position="518"/>
    </location>
</feature>
<dbReference type="GO" id="GO:0022857">
    <property type="term" value="F:transmembrane transporter activity"/>
    <property type="evidence" value="ECO:0007669"/>
    <property type="project" value="InterPro"/>
</dbReference>
<evidence type="ECO:0000256" key="1">
    <source>
        <dbReference type="ARBA" id="ARBA00004141"/>
    </source>
</evidence>
<evidence type="ECO:0000259" key="8">
    <source>
        <dbReference type="PROSITE" id="PS50850"/>
    </source>
</evidence>
<dbReference type="PANTHER" id="PTHR23504">
    <property type="entry name" value="MAJOR FACILITATOR SUPERFAMILY DOMAIN-CONTAINING PROTEIN 10"/>
    <property type="match status" value="1"/>
</dbReference>
<feature type="transmembrane region" description="Helical" evidence="7">
    <location>
        <begin position="123"/>
        <end position="147"/>
    </location>
</feature>
<feature type="compositionally biased region" description="Polar residues" evidence="6">
    <location>
        <begin position="281"/>
        <end position="290"/>
    </location>
</feature>
<keyword evidence="5 7" id="KW-0472">Membrane</keyword>
<dbReference type="Gene3D" id="1.20.1250.20">
    <property type="entry name" value="MFS general substrate transporter like domains"/>
    <property type="match status" value="1"/>
</dbReference>
<accession>A0AAV9N8V2</accession>
<dbReference type="SUPFAM" id="SSF103473">
    <property type="entry name" value="MFS general substrate transporter"/>
    <property type="match status" value="1"/>
</dbReference>
<evidence type="ECO:0000256" key="2">
    <source>
        <dbReference type="ARBA" id="ARBA00022448"/>
    </source>
</evidence>
<dbReference type="InterPro" id="IPR011701">
    <property type="entry name" value="MFS"/>
</dbReference>
<comment type="caution">
    <text evidence="9">The sequence shown here is derived from an EMBL/GenBank/DDBJ whole genome shotgun (WGS) entry which is preliminary data.</text>
</comment>
<keyword evidence="10" id="KW-1185">Reference proteome</keyword>
<dbReference type="Pfam" id="PF07690">
    <property type="entry name" value="MFS_1"/>
    <property type="match status" value="1"/>
</dbReference>
<feature type="transmembrane region" description="Helical" evidence="7">
    <location>
        <begin position="27"/>
        <end position="49"/>
    </location>
</feature>
<comment type="subcellular location">
    <subcellularLocation>
        <location evidence="1">Membrane</location>
        <topology evidence="1">Multi-pass membrane protein</topology>
    </subcellularLocation>
</comment>
<feature type="transmembrane region" description="Helical" evidence="7">
    <location>
        <begin position="401"/>
        <end position="423"/>
    </location>
</feature>
<dbReference type="InterPro" id="IPR020846">
    <property type="entry name" value="MFS_dom"/>
</dbReference>
<keyword evidence="4 7" id="KW-1133">Transmembrane helix</keyword>
<dbReference type="GO" id="GO:0016020">
    <property type="term" value="C:membrane"/>
    <property type="evidence" value="ECO:0007669"/>
    <property type="project" value="UniProtKB-SubCell"/>
</dbReference>
<evidence type="ECO:0000256" key="5">
    <source>
        <dbReference type="ARBA" id="ARBA00023136"/>
    </source>
</evidence>
<evidence type="ECO:0000313" key="10">
    <source>
        <dbReference type="Proteomes" id="UP001358417"/>
    </source>
</evidence>
<feature type="transmembrane region" description="Helical" evidence="7">
    <location>
        <begin position="98"/>
        <end position="117"/>
    </location>
</feature>
<dbReference type="GeneID" id="89970973"/>
<dbReference type="PROSITE" id="PS50850">
    <property type="entry name" value="MFS"/>
    <property type="match status" value="1"/>
</dbReference>
<evidence type="ECO:0000256" key="3">
    <source>
        <dbReference type="ARBA" id="ARBA00022692"/>
    </source>
</evidence>
<evidence type="ECO:0000256" key="4">
    <source>
        <dbReference type="ARBA" id="ARBA00022989"/>
    </source>
</evidence>
<evidence type="ECO:0000256" key="6">
    <source>
        <dbReference type="SAM" id="MobiDB-lite"/>
    </source>
</evidence>
<evidence type="ECO:0000313" key="9">
    <source>
        <dbReference type="EMBL" id="KAK5051970.1"/>
    </source>
</evidence>